<comment type="catalytic activity">
    <reaction evidence="14">
        <text>leukotriene C4(in) + ATP + H2O = leukotriene C4(out) + ADP + phosphate + H(+)</text>
        <dbReference type="Rhea" id="RHEA:38963"/>
        <dbReference type="ChEBI" id="CHEBI:15377"/>
        <dbReference type="ChEBI" id="CHEBI:15378"/>
        <dbReference type="ChEBI" id="CHEBI:30616"/>
        <dbReference type="ChEBI" id="CHEBI:43474"/>
        <dbReference type="ChEBI" id="CHEBI:57973"/>
        <dbReference type="ChEBI" id="CHEBI:456216"/>
    </reaction>
    <physiologicalReaction direction="left-to-right" evidence="14">
        <dbReference type="Rhea" id="RHEA:38964"/>
    </physiologicalReaction>
</comment>
<feature type="domain" description="ABC transmembrane type-1" evidence="18">
    <location>
        <begin position="315"/>
        <end position="597"/>
    </location>
</feature>
<feature type="transmembrane region" description="Helical" evidence="16">
    <location>
        <begin position="987"/>
        <end position="1007"/>
    </location>
</feature>
<dbReference type="InterPro" id="IPR027417">
    <property type="entry name" value="P-loop_NTPase"/>
</dbReference>
<sequence>MALTEFCGGEQFISPEALNSTSMIFSSCFQQLVFDLIPCAFLWVSALPYYFYTRRSRVSHIPISALFKAKVVTTIVLWILAWTNLIRSLWEWGQHMTVPSVDLVVSLIVGLSMALALLFTQFDRMKGVRSSGLLTCYWLLTLLTGVFIFQSKVLLLLSSDVNGQILRCVTFFLSFVALLINFVLCFFADNMPAFKPKNAESPEVAATFLSKISFWWFTRMVVMGYKRPIINDDLWKLNEDDESKNIAKSFLKNWNAEKAKVHRKPTGIIAMSTKTSNTYKEQNNRDDEVFIEQPQSNYITSLGLAMVKTFGPYFLFSTVLKVFHDLLSFVSPQLLKGLITFTATENAPMWQGYLLGVGMFVSAILQSVILQQYFHICFVVGMRLRSAIISSIYRKSLLLSNAARKESTVGEVVNLMSVDAQRFMDLMSYLNIVWSGPFQIILALYFLWNILGPSVLAGLAVMVLLIPVNGVIAAKARALQVKQMKYKDERIKLMNEILNGMKVLKMYAWEMSFKDKVTSIRNKELKELRKAAYLNAASSFTFVCAPFLVSLTTFAVYVLSDEKNVLDAQKAFVSLSLFNILRFPLMMLPMVVTSLVQASVSLQRLESFLNNEELDQFNVDHSAASENAIRVDGASFRWDQDEEEDVLQNISMTVPEGSLVAIVGQVGCGKSSLVSAMLGDMEKVTGSVSVKTRILVTHGLAFLPQVDKIFVLVNGRITEVGDYYELIEKNGAFAEFLRNYAVSEEDDQFKEGDPTGEFPPRMPERSLSGGMVLQFTAQSRQSMGQFVHGPSCKYVALKKKMKEEKTCQLPPEKKEKNKLIESEKAETGNVKLSVFLSYMSSIGFFLCFLICMFFIVQNAAQVYANIWLSDWSNDELNPDGTQNGTEIRLAVYGSLGFIQGIFVVAESVFLYVAALGASRILHEKMLHHLLLAPVRFFDQTPIGRIINRCSKDVDVMDTLLIRIISMFLSCFFKVFATLFVICYATPLFVIALLPILLIYYSVQRFYVSTSRQLKRLESISRSPIYSHFSETITGASTIRAYGLQNSFIKQSENLVDVNQMAYFPNIVSNRWLALRLELVGNFIVLFAAIFAVAGKGTIDSGIVGLSVSYAMQITQTLNWMVRQSSELETNIVAVERVEEYSNVVQEAPLVIEGERPNKDWPSVGEIKFEDYSTRYRSELDLVVKNINADIKGGEKIGIVGRTGAGKSSLTLALFRIIESVEGCITIDGLNISKIGLQDLRSKLSIIPQDPVLFSGTLRMNLDPFDSYTDEELWNALKHSHLKDFVLGLTLKLEHEVSEGGENLSVGQRQLVCLARALLRKSKILVLDEATAAVDLETDDLIQATIRVQFEDCTTFTIAHRLNTIMDSTRVLVLDAGKVAEFDSPINLLKAKGIFYSMAKDAGLA</sequence>
<feature type="transmembrane region" description="Helical" evidence="16">
    <location>
        <begin position="454"/>
        <end position="474"/>
    </location>
</feature>
<evidence type="ECO:0000256" key="11">
    <source>
        <dbReference type="ARBA" id="ARBA00023055"/>
    </source>
</evidence>
<dbReference type="SUPFAM" id="SSF52540">
    <property type="entry name" value="P-loop containing nucleoside triphosphate hydrolases"/>
    <property type="match status" value="2"/>
</dbReference>
<dbReference type="Pfam" id="PF24357">
    <property type="entry name" value="TMD0_ABC"/>
    <property type="match status" value="1"/>
</dbReference>
<feature type="transmembrane region" description="Helical" evidence="16">
    <location>
        <begin position="959"/>
        <end position="981"/>
    </location>
</feature>
<feature type="transmembrane region" description="Helical" evidence="16">
    <location>
        <begin position="834"/>
        <end position="856"/>
    </location>
</feature>
<evidence type="ECO:0000256" key="14">
    <source>
        <dbReference type="ARBA" id="ARBA00047523"/>
    </source>
</evidence>
<evidence type="ECO:0000256" key="13">
    <source>
        <dbReference type="ARBA" id="ARBA00034018"/>
    </source>
</evidence>
<keyword evidence="7" id="KW-0677">Repeat</keyword>
<feature type="transmembrane region" description="Helical" evidence="16">
    <location>
        <begin position="426"/>
        <end position="448"/>
    </location>
</feature>
<feature type="transmembrane region" description="Helical" evidence="16">
    <location>
        <begin position="32"/>
        <end position="51"/>
    </location>
</feature>
<evidence type="ECO:0000256" key="3">
    <source>
        <dbReference type="ARBA" id="ARBA00009726"/>
    </source>
</evidence>
<keyword evidence="9" id="KW-0067">ATP-binding</keyword>
<evidence type="ECO:0000256" key="12">
    <source>
        <dbReference type="ARBA" id="ARBA00023136"/>
    </source>
</evidence>
<feature type="transmembrane region" description="Helical" evidence="16">
    <location>
        <begin position="132"/>
        <end position="149"/>
    </location>
</feature>
<feature type="transmembrane region" description="Helical" evidence="16">
    <location>
        <begin position="531"/>
        <end position="559"/>
    </location>
</feature>
<name>H2Z8G4_CIOSA</name>
<dbReference type="GeneTree" id="ENSGT00940000163867"/>
<evidence type="ECO:0000256" key="1">
    <source>
        <dbReference type="ARBA" id="ARBA00004128"/>
    </source>
</evidence>
<dbReference type="GO" id="GO:0016887">
    <property type="term" value="F:ATP hydrolysis activity"/>
    <property type="evidence" value="ECO:0007669"/>
    <property type="project" value="InterPro"/>
</dbReference>
<keyword evidence="8" id="KW-0547">Nucleotide-binding</keyword>
<dbReference type="InterPro" id="IPR050173">
    <property type="entry name" value="ABC_transporter_C-like"/>
</dbReference>
<feature type="domain" description="ABC transmembrane type-1" evidence="18">
    <location>
        <begin position="848"/>
        <end position="1129"/>
    </location>
</feature>
<dbReference type="Ensembl" id="ENSCSAVT00000014036.1">
    <property type="protein sequence ID" value="ENSCSAVP00000013876.1"/>
    <property type="gene ID" value="ENSCSAVG00000008135.1"/>
</dbReference>
<dbReference type="Gene3D" id="3.40.50.300">
    <property type="entry name" value="P-loop containing nucleotide triphosphate hydrolases"/>
    <property type="match status" value="3"/>
</dbReference>
<organism evidence="19 20">
    <name type="scientific">Ciona savignyi</name>
    <name type="common">Pacific transparent sea squirt</name>
    <dbReference type="NCBI Taxonomy" id="51511"/>
    <lineage>
        <taxon>Eukaryota</taxon>
        <taxon>Metazoa</taxon>
        <taxon>Chordata</taxon>
        <taxon>Tunicata</taxon>
        <taxon>Ascidiacea</taxon>
        <taxon>Phlebobranchia</taxon>
        <taxon>Cionidae</taxon>
        <taxon>Ciona</taxon>
    </lineage>
</organism>
<accession>H2Z8G4</accession>
<evidence type="ECO:0000256" key="10">
    <source>
        <dbReference type="ARBA" id="ARBA00022989"/>
    </source>
</evidence>
<dbReference type="InterPro" id="IPR056227">
    <property type="entry name" value="TMD0_ABC"/>
</dbReference>
<keyword evidence="12 16" id="KW-0472">Membrane</keyword>
<dbReference type="PROSITE" id="PS00211">
    <property type="entry name" value="ABC_TRANSPORTER_1"/>
    <property type="match status" value="1"/>
</dbReference>
<feature type="transmembrane region" description="Helical" evidence="16">
    <location>
        <begin position="1072"/>
        <end position="1093"/>
    </location>
</feature>
<dbReference type="CDD" id="cd03244">
    <property type="entry name" value="ABCC_MRP_domain2"/>
    <property type="match status" value="1"/>
</dbReference>
<feature type="transmembrane region" description="Helical" evidence="16">
    <location>
        <begin position="571"/>
        <end position="596"/>
    </location>
</feature>
<feature type="transmembrane region" description="Helical" evidence="16">
    <location>
        <begin position="350"/>
        <end position="374"/>
    </location>
</feature>
<feature type="transmembrane region" description="Helical" evidence="16">
    <location>
        <begin position="103"/>
        <end position="120"/>
    </location>
</feature>
<dbReference type="PROSITE" id="PS50893">
    <property type="entry name" value="ABC_TRANSPORTER_2"/>
    <property type="match status" value="1"/>
</dbReference>
<dbReference type="SMART" id="SM00382">
    <property type="entry name" value="AAA"/>
    <property type="match status" value="2"/>
</dbReference>
<evidence type="ECO:0000256" key="15">
    <source>
        <dbReference type="ARBA" id="ARBA00047576"/>
    </source>
</evidence>
<comment type="catalytic activity">
    <reaction evidence="15">
        <text>17beta-estradiol 17-O-(beta-D-glucuronate)(in) + ATP + H2O = 17beta-estradiol 17-O-(beta-D-glucuronate)(out) + ADP + phosphate + H(+)</text>
        <dbReference type="Rhea" id="RHEA:60128"/>
        <dbReference type="ChEBI" id="CHEBI:15377"/>
        <dbReference type="ChEBI" id="CHEBI:15378"/>
        <dbReference type="ChEBI" id="CHEBI:30616"/>
        <dbReference type="ChEBI" id="CHEBI:43474"/>
        <dbReference type="ChEBI" id="CHEBI:82961"/>
        <dbReference type="ChEBI" id="CHEBI:456216"/>
    </reaction>
    <physiologicalReaction direction="left-to-right" evidence="15">
        <dbReference type="Rhea" id="RHEA:60129"/>
    </physiologicalReaction>
</comment>
<dbReference type="PANTHER" id="PTHR24223:SF443">
    <property type="entry name" value="MULTIDRUG-RESISTANCE LIKE PROTEIN 1, ISOFORM I"/>
    <property type="match status" value="1"/>
</dbReference>
<dbReference type="GO" id="GO:0005524">
    <property type="term" value="F:ATP binding"/>
    <property type="evidence" value="ECO:0007669"/>
    <property type="project" value="UniProtKB-KW"/>
</dbReference>
<dbReference type="Gene3D" id="1.20.1560.10">
    <property type="entry name" value="ABC transporter type 1, transmembrane domain"/>
    <property type="match status" value="2"/>
</dbReference>
<dbReference type="FunFam" id="1.20.1560.10:FF:000007">
    <property type="entry name" value="ATP-binding cassette subfamily C member 1"/>
    <property type="match status" value="1"/>
</dbReference>
<dbReference type="Proteomes" id="UP000007875">
    <property type="component" value="Unassembled WGS sequence"/>
</dbReference>
<feature type="transmembrane region" description="Helical" evidence="16">
    <location>
        <begin position="169"/>
        <end position="188"/>
    </location>
</feature>
<reference evidence="19" key="3">
    <citation type="submission" date="2025-09" db="UniProtKB">
        <authorList>
            <consortium name="Ensembl"/>
        </authorList>
    </citation>
    <scope>IDENTIFICATION</scope>
</reference>
<dbReference type="InterPro" id="IPR003593">
    <property type="entry name" value="AAA+_ATPase"/>
</dbReference>
<dbReference type="GO" id="GO:0005774">
    <property type="term" value="C:vacuolar membrane"/>
    <property type="evidence" value="ECO:0007669"/>
    <property type="project" value="UniProtKB-SubCell"/>
</dbReference>
<comment type="subcellular location">
    <subcellularLocation>
        <location evidence="2">Cell membrane</location>
        <topology evidence="2">Multi-pass membrane protein</topology>
    </subcellularLocation>
    <subcellularLocation>
        <location evidence="1">Vacuole membrane</location>
        <topology evidence="1">Multi-pass membrane protein</topology>
    </subcellularLocation>
</comment>
<keyword evidence="6 16" id="KW-0812">Transmembrane</keyword>
<dbReference type="PANTHER" id="PTHR24223">
    <property type="entry name" value="ATP-BINDING CASSETTE SUB-FAMILY C"/>
    <property type="match status" value="1"/>
</dbReference>
<dbReference type="FunFam" id="3.40.50.300:FF:000074">
    <property type="entry name" value="Multidrug resistance-associated protein 5 isoform 1"/>
    <property type="match status" value="1"/>
</dbReference>
<evidence type="ECO:0000256" key="4">
    <source>
        <dbReference type="ARBA" id="ARBA00022448"/>
    </source>
</evidence>
<dbReference type="InterPro" id="IPR003439">
    <property type="entry name" value="ABC_transporter-like_ATP-bd"/>
</dbReference>
<dbReference type="InterPro" id="IPR017871">
    <property type="entry name" value="ABC_transporter-like_CS"/>
</dbReference>
<protein>
    <submittedName>
        <fullName evidence="19">Uncharacterized protein</fullName>
    </submittedName>
</protein>
<evidence type="ECO:0000256" key="9">
    <source>
        <dbReference type="ARBA" id="ARBA00022840"/>
    </source>
</evidence>
<dbReference type="FunFam" id="1.20.1560.10:FF:000001">
    <property type="entry name" value="ATP-binding cassette subfamily C member 1"/>
    <property type="match status" value="1"/>
</dbReference>
<evidence type="ECO:0000256" key="16">
    <source>
        <dbReference type="SAM" id="Phobius"/>
    </source>
</evidence>
<evidence type="ECO:0000259" key="17">
    <source>
        <dbReference type="PROSITE" id="PS50893"/>
    </source>
</evidence>
<dbReference type="CDD" id="cd18603">
    <property type="entry name" value="ABC_6TM_MRP1_2_3_6_D2_like"/>
    <property type="match status" value="1"/>
</dbReference>
<keyword evidence="4" id="KW-0813">Transport</keyword>
<dbReference type="SUPFAM" id="SSF90123">
    <property type="entry name" value="ABC transporter transmembrane region"/>
    <property type="match status" value="2"/>
</dbReference>
<keyword evidence="10 16" id="KW-1133">Transmembrane helix</keyword>
<comment type="similarity">
    <text evidence="3">Belongs to the ABC transporter superfamily. ABCC family. Conjugate transporter (TC 3.A.1.208) subfamily.</text>
</comment>
<dbReference type="Pfam" id="PF00005">
    <property type="entry name" value="ABC_tran"/>
    <property type="match status" value="2"/>
</dbReference>
<evidence type="ECO:0000259" key="18">
    <source>
        <dbReference type="PROSITE" id="PS50929"/>
    </source>
</evidence>
<dbReference type="GO" id="GO:0008559">
    <property type="term" value="F:ABC-type xenobiotic transporter activity"/>
    <property type="evidence" value="ECO:0007669"/>
    <property type="project" value="UniProtKB-EC"/>
</dbReference>
<evidence type="ECO:0000313" key="20">
    <source>
        <dbReference type="Proteomes" id="UP000007875"/>
    </source>
</evidence>
<comment type="catalytic activity">
    <reaction evidence="13">
        <text>ATP + H2O + xenobioticSide 1 = ADP + phosphate + xenobioticSide 2.</text>
        <dbReference type="EC" id="7.6.2.2"/>
    </reaction>
</comment>
<reference evidence="20" key="1">
    <citation type="submission" date="2003-08" db="EMBL/GenBank/DDBJ databases">
        <authorList>
            <person name="Birren B."/>
            <person name="Nusbaum C."/>
            <person name="Abebe A."/>
            <person name="Abouelleil A."/>
            <person name="Adekoya E."/>
            <person name="Ait-zahra M."/>
            <person name="Allen N."/>
            <person name="Allen T."/>
            <person name="An P."/>
            <person name="Anderson M."/>
            <person name="Anderson S."/>
            <person name="Arachchi H."/>
            <person name="Armbruster J."/>
            <person name="Bachantsang P."/>
            <person name="Baldwin J."/>
            <person name="Barry A."/>
            <person name="Bayul T."/>
            <person name="Blitshsteyn B."/>
            <person name="Bloom T."/>
            <person name="Blye J."/>
            <person name="Boguslavskiy L."/>
            <person name="Borowsky M."/>
            <person name="Boukhgalter B."/>
            <person name="Brunache A."/>
            <person name="Butler J."/>
            <person name="Calixte N."/>
            <person name="Calvo S."/>
            <person name="Camarata J."/>
            <person name="Campo K."/>
            <person name="Chang J."/>
            <person name="Cheshatsang Y."/>
            <person name="Citroen M."/>
            <person name="Collymore A."/>
            <person name="Considine T."/>
            <person name="Cook A."/>
            <person name="Cooke P."/>
            <person name="Corum B."/>
            <person name="Cuomo C."/>
            <person name="David R."/>
            <person name="Dawoe T."/>
            <person name="Degray S."/>
            <person name="Dodge S."/>
            <person name="Dooley K."/>
            <person name="Dorje P."/>
            <person name="Dorjee K."/>
            <person name="Dorris L."/>
            <person name="Duffey N."/>
            <person name="Dupes A."/>
            <person name="Elkins T."/>
            <person name="Engels R."/>
            <person name="Erickson J."/>
            <person name="Farina A."/>
            <person name="Faro S."/>
            <person name="Ferreira P."/>
            <person name="Fischer H."/>
            <person name="Fitzgerald M."/>
            <person name="Foley K."/>
            <person name="Gage D."/>
            <person name="Galagan J."/>
            <person name="Gearin G."/>
            <person name="Gnerre S."/>
            <person name="Gnirke A."/>
            <person name="Goyette A."/>
            <person name="Graham J."/>
            <person name="Grandbois E."/>
            <person name="Gyaltsen K."/>
            <person name="Hafez N."/>
            <person name="Hagopian D."/>
            <person name="Hagos B."/>
            <person name="Hall J."/>
            <person name="Hatcher B."/>
            <person name="Heller A."/>
            <person name="Higgins H."/>
            <person name="Honan T."/>
            <person name="Horn A."/>
            <person name="Houde N."/>
            <person name="Hughes L."/>
            <person name="Hulme W."/>
            <person name="Husby E."/>
            <person name="Iliev I."/>
            <person name="Jaffe D."/>
            <person name="Jones C."/>
            <person name="Kamal M."/>
            <person name="Kamat A."/>
            <person name="Kamvysselis M."/>
            <person name="Karlsson E."/>
            <person name="Kells C."/>
            <person name="Kieu A."/>
            <person name="Kisner P."/>
            <person name="Kodira C."/>
            <person name="Kulbokas E."/>
            <person name="Labutti K."/>
            <person name="Lama D."/>
            <person name="Landers T."/>
            <person name="Leger J."/>
            <person name="Levine S."/>
            <person name="Lewis D."/>
            <person name="Lewis T."/>
            <person name="Lindblad-toh K."/>
            <person name="Liu X."/>
            <person name="Lokyitsang T."/>
            <person name="Lokyitsang Y."/>
            <person name="Lucien O."/>
            <person name="Lui A."/>
            <person name="Ma L.J."/>
            <person name="Mabbitt R."/>
            <person name="Macdonald J."/>
            <person name="Maclean C."/>
            <person name="Major J."/>
            <person name="Manning J."/>
            <person name="Marabella R."/>
            <person name="Maru K."/>
            <person name="Matthews C."/>
            <person name="Mauceli E."/>
            <person name="Mccarthy M."/>
            <person name="Mcdonough S."/>
            <person name="Mcghee T."/>
            <person name="Meldrim J."/>
            <person name="Meneus L."/>
            <person name="Mesirov J."/>
            <person name="Mihalev A."/>
            <person name="Mihova T."/>
            <person name="Mikkelsen T."/>
            <person name="Mlenga V."/>
            <person name="Moru K."/>
            <person name="Mozes J."/>
            <person name="Mulrain L."/>
            <person name="Munson G."/>
            <person name="Naylor J."/>
            <person name="Newes C."/>
            <person name="Nguyen C."/>
            <person name="Nguyen N."/>
            <person name="Nguyen T."/>
            <person name="Nicol R."/>
            <person name="Nielsen C."/>
            <person name="Nizzari M."/>
            <person name="Norbu C."/>
            <person name="Norbu N."/>
            <person name="O'donnell P."/>
            <person name="Okoawo O."/>
            <person name="O'leary S."/>
            <person name="Omotosho B."/>
            <person name="O'neill K."/>
            <person name="Osman S."/>
            <person name="Parker S."/>
            <person name="Perrin D."/>
            <person name="Phunkhang P."/>
            <person name="Piqani B."/>
            <person name="Purcell S."/>
            <person name="Rachupka T."/>
            <person name="Ramasamy U."/>
            <person name="Rameau R."/>
            <person name="Ray V."/>
            <person name="Raymond C."/>
            <person name="Retta R."/>
            <person name="Richardson S."/>
            <person name="Rise C."/>
            <person name="Rodriguez J."/>
            <person name="Rogers J."/>
            <person name="Rogov P."/>
            <person name="Rutman M."/>
            <person name="Schupbach R."/>
            <person name="Seaman C."/>
            <person name="Settipalli S."/>
            <person name="Sharpe T."/>
            <person name="Sheridan J."/>
            <person name="Sherpa N."/>
            <person name="Shi J."/>
            <person name="Smirnov S."/>
            <person name="Smith C."/>
            <person name="Sougnez C."/>
            <person name="Spencer B."/>
            <person name="Stalker J."/>
            <person name="Stange-thomann N."/>
            <person name="Stavropoulos S."/>
            <person name="Stetson K."/>
            <person name="Stone C."/>
            <person name="Stone S."/>
            <person name="Stubbs M."/>
            <person name="Talamas J."/>
            <person name="Tchuinga P."/>
            <person name="Tenzing P."/>
            <person name="Tesfaye S."/>
            <person name="Theodore J."/>
            <person name="Thoulutsang Y."/>
            <person name="Topham K."/>
            <person name="Towey S."/>
            <person name="Tsamla T."/>
            <person name="Tsomo N."/>
            <person name="Vallee D."/>
            <person name="Vassiliev H."/>
            <person name="Venkataraman V."/>
            <person name="Vinson J."/>
            <person name="Vo A."/>
            <person name="Wade C."/>
            <person name="Wang S."/>
            <person name="Wangchuk T."/>
            <person name="Wangdi T."/>
            <person name="Whittaker C."/>
            <person name="Wilkinson J."/>
            <person name="Wu Y."/>
            <person name="Wyman D."/>
            <person name="Yadav S."/>
            <person name="Yang S."/>
            <person name="Yang X."/>
            <person name="Yeager S."/>
            <person name="Yee E."/>
            <person name="Young G."/>
            <person name="Zainoun J."/>
            <person name="Zembeck L."/>
            <person name="Zimmer A."/>
            <person name="Zody M."/>
            <person name="Lander E."/>
        </authorList>
    </citation>
    <scope>NUCLEOTIDE SEQUENCE [LARGE SCALE GENOMIC DNA]</scope>
</reference>
<feature type="transmembrane region" description="Helical" evidence="16">
    <location>
        <begin position="897"/>
        <end position="917"/>
    </location>
</feature>
<evidence type="ECO:0000256" key="8">
    <source>
        <dbReference type="ARBA" id="ARBA00022741"/>
    </source>
</evidence>
<dbReference type="GO" id="GO:0006869">
    <property type="term" value="P:lipid transport"/>
    <property type="evidence" value="ECO:0007669"/>
    <property type="project" value="UniProtKB-KW"/>
</dbReference>
<dbReference type="PROSITE" id="PS50929">
    <property type="entry name" value="ABC_TM1F"/>
    <property type="match status" value="2"/>
</dbReference>
<keyword evidence="11" id="KW-0445">Lipid transport</keyword>
<dbReference type="InterPro" id="IPR011527">
    <property type="entry name" value="ABC1_TM_dom"/>
</dbReference>
<evidence type="ECO:0000313" key="19">
    <source>
        <dbReference type="Ensembl" id="ENSCSAVP00000013876.1"/>
    </source>
</evidence>
<proteinExistence type="inferred from homology"/>
<evidence type="ECO:0000256" key="7">
    <source>
        <dbReference type="ARBA" id="ARBA00022737"/>
    </source>
</evidence>
<dbReference type="GO" id="GO:0005886">
    <property type="term" value="C:plasma membrane"/>
    <property type="evidence" value="ECO:0007669"/>
    <property type="project" value="UniProtKB-SubCell"/>
</dbReference>
<reference evidence="19" key="2">
    <citation type="submission" date="2025-08" db="UniProtKB">
        <authorList>
            <consortium name="Ensembl"/>
        </authorList>
    </citation>
    <scope>IDENTIFICATION</scope>
</reference>
<feature type="domain" description="ABC transporter" evidence="17">
    <location>
        <begin position="1166"/>
        <end position="1400"/>
    </location>
</feature>
<dbReference type="InterPro" id="IPR036640">
    <property type="entry name" value="ABC1_TM_sf"/>
</dbReference>
<evidence type="ECO:0000256" key="5">
    <source>
        <dbReference type="ARBA" id="ARBA00022475"/>
    </source>
</evidence>
<keyword evidence="20" id="KW-1185">Reference proteome</keyword>
<evidence type="ECO:0000256" key="6">
    <source>
        <dbReference type="ARBA" id="ARBA00022692"/>
    </source>
</evidence>
<dbReference type="Pfam" id="PF00664">
    <property type="entry name" value="ABC_membrane"/>
    <property type="match status" value="2"/>
</dbReference>
<evidence type="ECO:0000256" key="2">
    <source>
        <dbReference type="ARBA" id="ARBA00004651"/>
    </source>
</evidence>
<keyword evidence="5" id="KW-1003">Cell membrane</keyword>
<dbReference type="CDD" id="cd18595">
    <property type="entry name" value="ABC_6TM_MRP1_2_3_6_D1_like"/>
    <property type="match status" value="1"/>
</dbReference>
<feature type="transmembrane region" description="Helical" evidence="16">
    <location>
        <begin position="63"/>
        <end position="83"/>
    </location>
</feature>